<dbReference type="Proteomes" id="UP001296104">
    <property type="component" value="Unassembled WGS sequence"/>
</dbReference>
<accession>A0AAI8YWW6</accession>
<keyword evidence="2" id="KW-1185">Reference proteome</keyword>
<name>A0AAI8YWW6_9PEZI</name>
<proteinExistence type="predicted"/>
<sequence>MASKRSYFQSIQAALRRRLLRHILQLPEELILLVLRHYVRSLPPINLDFHRDIAKTARSIIPPDFPATDKLVRLCTHALLQDALLHFRFQIQGSLPSRFVVMPPFVTKWFNDQIRHYHQICHFELCVDSRLTFKGLRMASFPYSTAQYPIGLYTAKDAMDSLISQMTRLQSLRILISGRFDKSLHSEDRFGRRVQRVQQVQQSTISWWPTQSVYSRQGMSTVAAAIADLLTEAKRPNLQVFLQIECRHLGERMILTPSIELGDRPVSIAVEECFSGELQFVSHSLERCAKGLCHCF</sequence>
<dbReference type="EMBL" id="CAVMBE010000017">
    <property type="protein sequence ID" value="CAK3962700.1"/>
    <property type="molecule type" value="Genomic_DNA"/>
</dbReference>
<gene>
    <name evidence="1" type="ORF">LECACI_7A003459</name>
</gene>
<comment type="caution">
    <text evidence="1">The sequence shown here is derived from an EMBL/GenBank/DDBJ whole genome shotgun (WGS) entry which is preliminary data.</text>
</comment>
<dbReference type="AlphaFoldDB" id="A0AAI8YWW6"/>
<reference evidence="1" key="1">
    <citation type="submission" date="2023-11" db="EMBL/GenBank/DDBJ databases">
        <authorList>
            <person name="Alioto T."/>
            <person name="Alioto T."/>
            <person name="Gomez Garrido J."/>
        </authorList>
    </citation>
    <scope>NUCLEOTIDE SEQUENCE</scope>
</reference>
<evidence type="ECO:0000313" key="1">
    <source>
        <dbReference type="EMBL" id="CAK3962700.1"/>
    </source>
</evidence>
<organism evidence="1 2">
    <name type="scientific">Lecanosticta acicola</name>
    <dbReference type="NCBI Taxonomy" id="111012"/>
    <lineage>
        <taxon>Eukaryota</taxon>
        <taxon>Fungi</taxon>
        <taxon>Dikarya</taxon>
        <taxon>Ascomycota</taxon>
        <taxon>Pezizomycotina</taxon>
        <taxon>Dothideomycetes</taxon>
        <taxon>Dothideomycetidae</taxon>
        <taxon>Mycosphaerellales</taxon>
        <taxon>Mycosphaerellaceae</taxon>
        <taxon>Lecanosticta</taxon>
    </lineage>
</organism>
<evidence type="ECO:0000313" key="2">
    <source>
        <dbReference type="Proteomes" id="UP001296104"/>
    </source>
</evidence>
<protein>
    <submittedName>
        <fullName evidence="1">Uncharacterized protein</fullName>
    </submittedName>
</protein>